<comment type="subcellular location">
    <subcellularLocation>
        <location evidence="3">Periplasm</location>
    </subcellularLocation>
</comment>
<evidence type="ECO:0000259" key="14">
    <source>
        <dbReference type="SMART" id="SM00849"/>
    </source>
</evidence>
<dbReference type="InterPro" id="IPR050855">
    <property type="entry name" value="NDM-1-like"/>
</dbReference>
<dbReference type="EMBL" id="VTWS01000006">
    <property type="protein sequence ID" value="KAA9349043.1"/>
    <property type="molecule type" value="Genomic_DNA"/>
</dbReference>
<evidence type="ECO:0000256" key="13">
    <source>
        <dbReference type="SAM" id="SignalP"/>
    </source>
</evidence>
<evidence type="ECO:0000256" key="2">
    <source>
        <dbReference type="ARBA" id="ARBA00001947"/>
    </source>
</evidence>
<accession>A0A5N1JBC1</accession>
<evidence type="ECO:0000256" key="6">
    <source>
        <dbReference type="ARBA" id="ARBA00012865"/>
    </source>
</evidence>
<dbReference type="NCBIfam" id="NF033088">
    <property type="entry name" value="bla_subclass_B1"/>
    <property type="match status" value="1"/>
</dbReference>
<keyword evidence="16" id="KW-1185">Reference proteome</keyword>
<dbReference type="PANTHER" id="PTHR42951">
    <property type="entry name" value="METALLO-BETA-LACTAMASE DOMAIN-CONTAINING"/>
    <property type="match status" value="1"/>
</dbReference>
<evidence type="ECO:0000256" key="8">
    <source>
        <dbReference type="ARBA" id="ARBA00022729"/>
    </source>
</evidence>
<keyword evidence="7" id="KW-0479">Metal-binding</keyword>
<reference evidence="15 16" key="1">
    <citation type="submission" date="2019-09" db="EMBL/GenBank/DDBJ databases">
        <title>Genome Sequence of Larkinella sp MA1.</title>
        <authorList>
            <person name="Srinivasan S."/>
        </authorList>
    </citation>
    <scope>NUCLEOTIDE SEQUENCE [LARGE SCALE GENOMIC DNA]</scope>
    <source>
        <strain evidence="15 16">MA1</strain>
    </source>
</reference>
<comment type="catalytic activity">
    <reaction evidence="1">
        <text>a beta-lactam + H2O = a substituted beta-amino acid</text>
        <dbReference type="Rhea" id="RHEA:20401"/>
        <dbReference type="ChEBI" id="CHEBI:15377"/>
        <dbReference type="ChEBI" id="CHEBI:35627"/>
        <dbReference type="ChEBI" id="CHEBI:140347"/>
        <dbReference type="EC" id="3.5.2.6"/>
    </reaction>
</comment>
<keyword evidence="9" id="KW-0574">Periplasm</keyword>
<dbReference type="Pfam" id="PF00753">
    <property type="entry name" value="Lactamase_B"/>
    <property type="match status" value="1"/>
</dbReference>
<proteinExistence type="inferred from homology"/>
<dbReference type="InterPro" id="IPR036866">
    <property type="entry name" value="RibonucZ/Hydroxyglut_hydro"/>
</dbReference>
<dbReference type="RefSeq" id="WP_150879867.1">
    <property type="nucleotide sequence ID" value="NZ_VTWS01000006.1"/>
</dbReference>
<dbReference type="GO" id="GO:0042597">
    <property type="term" value="C:periplasmic space"/>
    <property type="evidence" value="ECO:0007669"/>
    <property type="project" value="UniProtKB-SubCell"/>
</dbReference>
<feature type="signal peptide" evidence="13">
    <location>
        <begin position="1"/>
        <end position="19"/>
    </location>
</feature>
<comment type="caution">
    <text evidence="15">The sequence shown here is derived from an EMBL/GenBank/DDBJ whole genome shotgun (WGS) entry which is preliminary data.</text>
</comment>
<evidence type="ECO:0000256" key="12">
    <source>
        <dbReference type="ARBA" id="ARBA00023251"/>
    </source>
</evidence>
<dbReference type="EC" id="3.5.2.6" evidence="6"/>
<feature type="domain" description="Metallo-beta-lactamase" evidence="14">
    <location>
        <begin position="51"/>
        <end position="225"/>
    </location>
</feature>
<evidence type="ECO:0000313" key="15">
    <source>
        <dbReference type="EMBL" id="KAA9349043.1"/>
    </source>
</evidence>
<feature type="chain" id="PRO_5024818626" description="beta-lactamase" evidence="13">
    <location>
        <begin position="20"/>
        <end position="249"/>
    </location>
</feature>
<evidence type="ECO:0000256" key="1">
    <source>
        <dbReference type="ARBA" id="ARBA00001526"/>
    </source>
</evidence>
<dbReference type="GO" id="GO:0017001">
    <property type="term" value="P:antibiotic catabolic process"/>
    <property type="evidence" value="ECO:0007669"/>
    <property type="project" value="InterPro"/>
</dbReference>
<evidence type="ECO:0000256" key="7">
    <source>
        <dbReference type="ARBA" id="ARBA00022723"/>
    </source>
</evidence>
<dbReference type="SMART" id="SM00849">
    <property type="entry name" value="Lactamase_B"/>
    <property type="match status" value="1"/>
</dbReference>
<name>A0A5N1JBC1_9BACT</name>
<evidence type="ECO:0000256" key="9">
    <source>
        <dbReference type="ARBA" id="ARBA00022764"/>
    </source>
</evidence>
<evidence type="ECO:0000256" key="4">
    <source>
        <dbReference type="ARBA" id="ARBA00005250"/>
    </source>
</evidence>
<organism evidence="15 16">
    <name type="scientific">Larkinella humicola</name>
    <dbReference type="NCBI Taxonomy" id="2607654"/>
    <lineage>
        <taxon>Bacteria</taxon>
        <taxon>Pseudomonadati</taxon>
        <taxon>Bacteroidota</taxon>
        <taxon>Cytophagia</taxon>
        <taxon>Cytophagales</taxon>
        <taxon>Spirosomataceae</taxon>
        <taxon>Larkinella</taxon>
    </lineage>
</organism>
<evidence type="ECO:0000256" key="10">
    <source>
        <dbReference type="ARBA" id="ARBA00022801"/>
    </source>
</evidence>
<dbReference type="PANTHER" id="PTHR42951:SF4">
    <property type="entry name" value="ACYL-COENZYME A THIOESTERASE MBLAC2"/>
    <property type="match status" value="1"/>
</dbReference>
<protein>
    <recommendedName>
        <fullName evidence="6">beta-lactamase</fullName>
        <ecNumber evidence="6">3.5.2.6</ecNumber>
    </recommendedName>
</protein>
<sequence>MRILTALVFALLFQRQTSAQSSQKPKLKVTPLNDKVLVHTTYGVYQNTSVPSNGLIIKTKDGVVLVDSGWDSDGNTDNTRQLLQWVADSLRQPVRLCIVTHAHEDRVGGIAELRKAGVRVISTPLTAQKSVKLGYEAPEAIVPNDTTFTIGQEPIRCYFPGEGHTSDNIVVWLPKQQILHGGCFVKSVAAFGMGNLADANLKEWANSIQRVKSRFGTAKIVVPGHEEWSDPKSLDHTLRLLEKHAASKR</sequence>
<dbReference type="InterPro" id="IPR058199">
    <property type="entry name" value="BlaB//VIM/IMP-1"/>
</dbReference>
<evidence type="ECO:0000256" key="11">
    <source>
        <dbReference type="ARBA" id="ARBA00022833"/>
    </source>
</evidence>
<keyword evidence="8 13" id="KW-0732">Signal</keyword>
<keyword evidence="12" id="KW-0046">Antibiotic resistance</keyword>
<dbReference type="InterPro" id="IPR001018">
    <property type="entry name" value="Beta-lactamase_class-B_CS"/>
</dbReference>
<evidence type="ECO:0000256" key="3">
    <source>
        <dbReference type="ARBA" id="ARBA00004418"/>
    </source>
</evidence>
<dbReference type="NCBIfam" id="NF012229">
    <property type="entry name" value="bla_class_B_core"/>
    <property type="match status" value="1"/>
</dbReference>
<dbReference type="InterPro" id="IPR047917">
    <property type="entry name" value="BcII-like_MBL-B1"/>
</dbReference>
<dbReference type="GO" id="GO:0008270">
    <property type="term" value="F:zinc ion binding"/>
    <property type="evidence" value="ECO:0007669"/>
    <property type="project" value="InterPro"/>
</dbReference>
<dbReference type="InterPro" id="IPR001279">
    <property type="entry name" value="Metallo-B-lactamas"/>
</dbReference>
<keyword evidence="11" id="KW-0862">Zinc</keyword>
<evidence type="ECO:0000256" key="5">
    <source>
        <dbReference type="ARBA" id="ARBA00011245"/>
    </source>
</evidence>
<dbReference type="GO" id="GO:0008800">
    <property type="term" value="F:beta-lactamase activity"/>
    <property type="evidence" value="ECO:0007669"/>
    <property type="project" value="UniProtKB-EC"/>
</dbReference>
<dbReference type="AlphaFoldDB" id="A0A5N1JBC1"/>
<comment type="subunit">
    <text evidence="5">Monomer.</text>
</comment>
<dbReference type="GO" id="GO:0046677">
    <property type="term" value="P:response to antibiotic"/>
    <property type="evidence" value="ECO:0007669"/>
    <property type="project" value="UniProtKB-KW"/>
</dbReference>
<dbReference type="SUPFAM" id="SSF56281">
    <property type="entry name" value="Metallo-hydrolase/oxidoreductase"/>
    <property type="match status" value="1"/>
</dbReference>
<comment type="cofactor">
    <cofactor evidence="2">
        <name>Zn(2+)</name>
        <dbReference type="ChEBI" id="CHEBI:29105"/>
    </cofactor>
</comment>
<comment type="similarity">
    <text evidence="4">Belongs to the metallo-beta-lactamase superfamily. Class-B beta-lactamase family.</text>
</comment>
<dbReference type="Proteomes" id="UP000326344">
    <property type="component" value="Unassembled WGS sequence"/>
</dbReference>
<gene>
    <name evidence="15" type="primary">bla</name>
    <name evidence="15" type="ORF">F0P93_21815</name>
</gene>
<dbReference type="Gene3D" id="3.60.15.10">
    <property type="entry name" value="Ribonuclease Z/Hydroxyacylglutathione hydrolase-like"/>
    <property type="match status" value="1"/>
</dbReference>
<evidence type="ECO:0000313" key="16">
    <source>
        <dbReference type="Proteomes" id="UP000326344"/>
    </source>
</evidence>
<keyword evidence="10" id="KW-0378">Hydrolase</keyword>
<dbReference type="CDD" id="cd16304">
    <property type="entry name" value="BcII-like_MBL-B1"/>
    <property type="match status" value="1"/>
</dbReference>
<dbReference type="PROSITE" id="PS00744">
    <property type="entry name" value="BETA_LACTAMASE_B_2"/>
    <property type="match status" value="1"/>
</dbReference>